<gene>
    <name evidence="1" type="ORF">RVR_6989</name>
</gene>
<dbReference type="EMBL" id="AP018365">
    <property type="protein sequence ID" value="BBB00091.1"/>
    <property type="molecule type" value="Genomic_DNA"/>
</dbReference>
<dbReference type="RefSeq" id="WP_202236158.1">
    <property type="nucleotide sequence ID" value="NZ_AP018365.1"/>
</dbReference>
<protein>
    <recommendedName>
        <fullName evidence="3">Multi-component regulatory system-4</fullName>
    </recommendedName>
</protein>
<dbReference type="InterPro" id="IPR007995">
    <property type="entry name" value="DUF742"/>
</dbReference>
<evidence type="ECO:0000313" key="1">
    <source>
        <dbReference type="EMBL" id="BBB00091.1"/>
    </source>
</evidence>
<reference evidence="1 2" key="1">
    <citation type="journal article" date="2010" name="J. Bacteriol.">
        <title>Biochemical characterization of a novel indole prenyltransferase from Streptomyces sp. SN-593.</title>
        <authorList>
            <person name="Takahashi S."/>
            <person name="Takagi H."/>
            <person name="Toyoda A."/>
            <person name="Uramoto M."/>
            <person name="Nogawa T."/>
            <person name="Ueki M."/>
            <person name="Sakaki Y."/>
            <person name="Osada H."/>
        </authorList>
    </citation>
    <scope>NUCLEOTIDE SEQUENCE [LARGE SCALE GENOMIC DNA]</scope>
    <source>
        <strain evidence="1 2">SN-593</strain>
    </source>
</reference>
<organism evidence="1 2">
    <name type="scientific">Actinacidiphila reveromycinica</name>
    <dbReference type="NCBI Taxonomy" id="659352"/>
    <lineage>
        <taxon>Bacteria</taxon>
        <taxon>Bacillati</taxon>
        <taxon>Actinomycetota</taxon>
        <taxon>Actinomycetes</taxon>
        <taxon>Kitasatosporales</taxon>
        <taxon>Streptomycetaceae</taxon>
        <taxon>Actinacidiphila</taxon>
    </lineage>
</organism>
<evidence type="ECO:0000313" key="2">
    <source>
        <dbReference type="Proteomes" id="UP000595703"/>
    </source>
</evidence>
<reference evidence="1 2" key="2">
    <citation type="journal article" date="2011" name="J. Antibiot.">
        <title>Furaquinocins I and J: novel polyketide isoprenoid hybrid compounds from Streptomyces reveromyceticus SN-593.</title>
        <authorList>
            <person name="Panthee S."/>
            <person name="Takahashi S."/>
            <person name="Takagi H."/>
            <person name="Nogawa T."/>
            <person name="Oowada E."/>
            <person name="Uramoto M."/>
            <person name="Osada H."/>
        </authorList>
    </citation>
    <scope>NUCLEOTIDE SEQUENCE [LARGE SCALE GENOMIC DNA]</scope>
    <source>
        <strain evidence="1 2">SN-593</strain>
    </source>
</reference>
<accession>A0A7U3UWK4</accession>
<reference evidence="1 2" key="4">
    <citation type="journal article" date="2020" name="Sci. Rep.">
        <title>beta-carboline chemical signals induce reveromycin production through a LuxR family regulator in Streptomyces sp. SN-593.</title>
        <authorList>
            <person name="Panthee S."/>
            <person name="Kito N."/>
            <person name="Hayashi T."/>
            <person name="Shimizu T."/>
            <person name="Ishikawa J."/>
            <person name="Hamamoto H."/>
            <person name="Osada H."/>
            <person name="Takahashi S."/>
        </authorList>
    </citation>
    <scope>NUCLEOTIDE SEQUENCE [LARGE SCALE GENOMIC DNA]</scope>
    <source>
        <strain evidence="1 2">SN-593</strain>
    </source>
</reference>
<dbReference type="KEGG" id="arev:RVR_6989"/>
<sequence length="139" mass="14541">MGAGDEPVGRAPAVRPFLVTAGRVAGADAGTGAGAVPPMPVETQLVATAAGLERLNLLSFERHDIVASCRRPQSVAEIAARLHLHLNVVRVLAEDLSAGGHLSVYVPKADIGRDVSVLRRVIDGLRTIPDSRGTLHDTD</sequence>
<dbReference type="Pfam" id="PF05331">
    <property type="entry name" value="DUF742"/>
    <property type="match status" value="1"/>
</dbReference>
<dbReference type="PANTHER" id="PTHR36221:SF1">
    <property type="entry name" value="DUF742 DOMAIN-CONTAINING PROTEIN"/>
    <property type="match status" value="1"/>
</dbReference>
<name>A0A7U3UWK4_9ACTN</name>
<reference evidence="1 2" key="3">
    <citation type="journal article" date="2011" name="Nat. Chem. Biol.">
        <title>Reveromycin A biosynthesis uses RevG and RevJ for stereospecific spiroacetal formation.</title>
        <authorList>
            <person name="Takahashi S."/>
            <person name="Toyoda A."/>
            <person name="Sekiyama Y."/>
            <person name="Takagi H."/>
            <person name="Nogawa T."/>
            <person name="Uramoto M."/>
            <person name="Suzuki R."/>
            <person name="Koshino H."/>
            <person name="Kumano T."/>
            <person name="Panthee S."/>
            <person name="Dairi T."/>
            <person name="Ishikawa J."/>
            <person name="Ikeda H."/>
            <person name="Sakaki Y."/>
            <person name="Osada H."/>
        </authorList>
    </citation>
    <scope>NUCLEOTIDE SEQUENCE [LARGE SCALE GENOMIC DNA]</scope>
    <source>
        <strain evidence="1 2">SN-593</strain>
    </source>
</reference>
<dbReference type="AlphaFoldDB" id="A0A7U3UWK4"/>
<evidence type="ECO:0008006" key="3">
    <source>
        <dbReference type="Google" id="ProtNLM"/>
    </source>
</evidence>
<dbReference type="Proteomes" id="UP000595703">
    <property type="component" value="Chromosome"/>
</dbReference>
<keyword evidence="2" id="KW-1185">Reference proteome</keyword>
<dbReference type="PANTHER" id="PTHR36221">
    <property type="entry name" value="DUF742 DOMAIN-CONTAINING PROTEIN"/>
    <property type="match status" value="1"/>
</dbReference>
<proteinExistence type="predicted"/>